<name>A0ABP1CN61_9APHY</name>
<feature type="region of interest" description="Disordered" evidence="1">
    <location>
        <begin position="350"/>
        <end position="431"/>
    </location>
</feature>
<keyword evidence="3" id="KW-1185">Reference proteome</keyword>
<proteinExistence type="predicted"/>
<sequence length="451" mass="50035">MSNTASTTTAVGHRLHTVHVIQNARLQRESEIVRKAYTASTTALVLNPCTTLNAAVQDVMNFGDQRLGSGVRDRLLHSLWDAYVLCSQDIEAAFSESHSNTVLCQIIIYTGDAEEVNLTSVDDVVMTEMYSRLLKNDTNGKLMFKLNVICLGSQSPEKLMGVALRKTDLRTDPLLYFLERTLAGTTRVFELATMVNSNGTYTLPLKYTLASSKLPTYAVPSRYSQDLVTNSFPTVGSSLPLNCAHALQFYTPPVDSSAIFAGRVKEWQLSRNLYRVPRTIFQNWHTSPEGKATTLLQIWSNSIPPVPQNGFSTTACPVTPIPVQHELPTAPPHPNWPQLKFTDIVTPEAEARRRDHTSAGKKRKCEQDQNEEAAGQKAKRRRTNKHAETTPPTSAPIVEAGTRSKKPIPKRQPTMELPRDADKQSVNDTGVSLHYPYMPDFMFGPQNAAPA</sequence>
<reference evidence="3" key="1">
    <citation type="submission" date="2024-04" db="EMBL/GenBank/DDBJ databases">
        <authorList>
            <person name="Shaw F."/>
            <person name="Minotto A."/>
        </authorList>
    </citation>
    <scope>NUCLEOTIDE SEQUENCE [LARGE SCALE GENOMIC DNA]</scope>
</reference>
<accession>A0ABP1CN61</accession>
<dbReference type="EMBL" id="OZ037944">
    <property type="protein sequence ID" value="CAL1697143.1"/>
    <property type="molecule type" value="Genomic_DNA"/>
</dbReference>
<evidence type="ECO:0000313" key="3">
    <source>
        <dbReference type="Proteomes" id="UP001497453"/>
    </source>
</evidence>
<organism evidence="2 3">
    <name type="scientific">Somion occarium</name>
    <dbReference type="NCBI Taxonomy" id="3059160"/>
    <lineage>
        <taxon>Eukaryota</taxon>
        <taxon>Fungi</taxon>
        <taxon>Dikarya</taxon>
        <taxon>Basidiomycota</taxon>
        <taxon>Agaricomycotina</taxon>
        <taxon>Agaricomycetes</taxon>
        <taxon>Polyporales</taxon>
        <taxon>Cerrenaceae</taxon>
        <taxon>Somion</taxon>
    </lineage>
</organism>
<evidence type="ECO:0000256" key="1">
    <source>
        <dbReference type="SAM" id="MobiDB-lite"/>
    </source>
</evidence>
<dbReference type="Proteomes" id="UP001497453">
    <property type="component" value="Chromosome 1"/>
</dbReference>
<protein>
    <submittedName>
        <fullName evidence="2">Uncharacterized protein</fullName>
    </submittedName>
</protein>
<evidence type="ECO:0000313" key="2">
    <source>
        <dbReference type="EMBL" id="CAL1697143.1"/>
    </source>
</evidence>
<gene>
    <name evidence="2" type="ORF">GFSPODELE1_LOCUS1507</name>
</gene>